<evidence type="ECO:0000313" key="2">
    <source>
        <dbReference type="Proteomes" id="UP001285441"/>
    </source>
</evidence>
<dbReference type="EMBL" id="JAULSW010000004">
    <property type="protein sequence ID" value="KAK3384929.1"/>
    <property type="molecule type" value="Genomic_DNA"/>
</dbReference>
<gene>
    <name evidence="1" type="ORF">B0H63DRAFT_501112</name>
</gene>
<accession>A0AAE0NP08</accession>
<evidence type="ECO:0000313" key="1">
    <source>
        <dbReference type="EMBL" id="KAK3384929.1"/>
    </source>
</evidence>
<dbReference type="AlphaFoldDB" id="A0AAE0NP08"/>
<reference evidence="1" key="1">
    <citation type="journal article" date="2023" name="Mol. Phylogenet. Evol.">
        <title>Genome-scale phylogeny and comparative genomics of the fungal order Sordariales.</title>
        <authorList>
            <person name="Hensen N."/>
            <person name="Bonometti L."/>
            <person name="Westerberg I."/>
            <person name="Brannstrom I.O."/>
            <person name="Guillou S."/>
            <person name="Cros-Aarteil S."/>
            <person name="Calhoun S."/>
            <person name="Haridas S."/>
            <person name="Kuo A."/>
            <person name="Mondo S."/>
            <person name="Pangilinan J."/>
            <person name="Riley R."/>
            <person name="LaButti K."/>
            <person name="Andreopoulos B."/>
            <person name="Lipzen A."/>
            <person name="Chen C."/>
            <person name="Yan M."/>
            <person name="Daum C."/>
            <person name="Ng V."/>
            <person name="Clum A."/>
            <person name="Steindorff A."/>
            <person name="Ohm R.A."/>
            <person name="Martin F."/>
            <person name="Silar P."/>
            <person name="Natvig D.O."/>
            <person name="Lalanne C."/>
            <person name="Gautier V."/>
            <person name="Ament-Velasquez S.L."/>
            <person name="Kruys A."/>
            <person name="Hutchinson M.I."/>
            <person name="Powell A.J."/>
            <person name="Barry K."/>
            <person name="Miller A.N."/>
            <person name="Grigoriev I.V."/>
            <person name="Debuchy R."/>
            <person name="Gladieux P."/>
            <person name="Hiltunen Thoren M."/>
            <person name="Johannesson H."/>
        </authorList>
    </citation>
    <scope>NUCLEOTIDE SEQUENCE</scope>
    <source>
        <strain evidence="1">CBS 232.78</strain>
    </source>
</reference>
<organism evidence="1 2">
    <name type="scientific">Podospora didyma</name>
    <dbReference type="NCBI Taxonomy" id="330526"/>
    <lineage>
        <taxon>Eukaryota</taxon>
        <taxon>Fungi</taxon>
        <taxon>Dikarya</taxon>
        <taxon>Ascomycota</taxon>
        <taxon>Pezizomycotina</taxon>
        <taxon>Sordariomycetes</taxon>
        <taxon>Sordariomycetidae</taxon>
        <taxon>Sordariales</taxon>
        <taxon>Podosporaceae</taxon>
        <taxon>Podospora</taxon>
    </lineage>
</organism>
<reference evidence="1" key="2">
    <citation type="submission" date="2023-06" db="EMBL/GenBank/DDBJ databases">
        <authorList>
            <consortium name="Lawrence Berkeley National Laboratory"/>
            <person name="Haridas S."/>
            <person name="Hensen N."/>
            <person name="Bonometti L."/>
            <person name="Westerberg I."/>
            <person name="Brannstrom I.O."/>
            <person name="Guillou S."/>
            <person name="Cros-Aarteil S."/>
            <person name="Calhoun S."/>
            <person name="Kuo A."/>
            <person name="Mondo S."/>
            <person name="Pangilinan J."/>
            <person name="Riley R."/>
            <person name="LaButti K."/>
            <person name="Andreopoulos B."/>
            <person name="Lipzen A."/>
            <person name="Chen C."/>
            <person name="Yanf M."/>
            <person name="Daum C."/>
            <person name="Ng V."/>
            <person name="Clum A."/>
            <person name="Steindorff A."/>
            <person name="Ohm R."/>
            <person name="Martin F."/>
            <person name="Silar P."/>
            <person name="Natvig D."/>
            <person name="Lalanne C."/>
            <person name="Gautier V."/>
            <person name="Ament-velasquez S.L."/>
            <person name="Kruys A."/>
            <person name="Hutchinson M.I."/>
            <person name="Powell A.J."/>
            <person name="Barry K."/>
            <person name="Miller A.N."/>
            <person name="Grigoriev I.V."/>
            <person name="Debuchy R."/>
            <person name="Gladieux P."/>
            <person name="Thoren M.H."/>
            <person name="Johannesson H."/>
        </authorList>
    </citation>
    <scope>NUCLEOTIDE SEQUENCE</scope>
    <source>
        <strain evidence="1">CBS 232.78</strain>
    </source>
</reference>
<sequence length="189" mass="20598">MRCGNYSKSAIFTTGDYDDGGPGVVMRDLDYPNRRQGHYYFFYENDCDDHAWKYTLLKPGVEVFISVRPSFAGRIVRGNPIDSLDGTALHNLGTWVEGYDGAAVLSSTDGSGVVTGFSENILMGATLTNKSDGSTVLGKTVGDEANFATAQYELGLLDPTTQAFIVQAYKPMIATTNGRWDLTLYPGTY</sequence>
<name>A0AAE0NP08_9PEZI</name>
<dbReference type="Proteomes" id="UP001285441">
    <property type="component" value="Unassembled WGS sequence"/>
</dbReference>
<proteinExistence type="predicted"/>
<protein>
    <submittedName>
        <fullName evidence="1">Uncharacterized protein</fullName>
    </submittedName>
</protein>
<comment type="caution">
    <text evidence="1">The sequence shown here is derived from an EMBL/GenBank/DDBJ whole genome shotgun (WGS) entry which is preliminary data.</text>
</comment>
<keyword evidence="2" id="KW-1185">Reference proteome</keyword>